<dbReference type="Gene3D" id="3.90.25.10">
    <property type="entry name" value="UDP-galactose 4-epimerase, domain 1"/>
    <property type="match status" value="1"/>
</dbReference>
<accession>A0A940SAE4</accession>
<protein>
    <submittedName>
        <fullName evidence="3">NAD-dependent epimerase/dehydratase family protein</fullName>
    </submittedName>
</protein>
<reference evidence="3" key="1">
    <citation type="submission" date="2021-03" db="EMBL/GenBank/DDBJ databases">
        <authorList>
            <person name="So Y."/>
        </authorList>
    </citation>
    <scope>NUCLEOTIDE SEQUENCE</scope>
    <source>
        <strain evidence="3">SG15</strain>
    </source>
</reference>
<dbReference type="SUPFAM" id="SSF51735">
    <property type="entry name" value="NAD(P)-binding Rossmann-fold domains"/>
    <property type="match status" value="1"/>
</dbReference>
<dbReference type="InterPro" id="IPR050177">
    <property type="entry name" value="Lipid_A_modif_metabolic_enz"/>
</dbReference>
<keyword evidence="4" id="KW-1185">Reference proteome</keyword>
<comment type="caution">
    <text evidence="3">The sequence shown here is derived from an EMBL/GenBank/DDBJ whole genome shotgun (WGS) entry which is preliminary data.</text>
</comment>
<dbReference type="RefSeq" id="WP_209376899.1">
    <property type="nucleotide sequence ID" value="NZ_JAGIZA010000027.1"/>
</dbReference>
<name>A0A940SAE4_9PROT</name>
<dbReference type="EMBL" id="JAGIZA010000027">
    <property type="protein sequence ID" value="MBP0496107.1"/>
    <property type="molecule type" value="Genomic_DNA"/>
</dbReference>
<organism evidence="3 4">
    <name type="scientific">Roseomonas indoligenes</name>
    <dbReference type="NCBI Taxonomy" id="2820811"/>
    <lineage>
        <taxon>Bacteria</taxon>
        <taxon>Pseudomonadati</taxon>
        <taxon>Pseudomonadota</taxon>
        <taxon>Alphaproteobacteria</taxon>
        <taxon>Acetobacterales</taxon>
        <taxon>Roseomonadaceae</taxon>
        <taxon>Roseomonas</taxon>
    </lineage>
</organism>
<proteinExistence type="predicted"/>
<dbReference type="Pfam" id="PF01370">
    <property type="entry name" value="Epimerase"/>
    <property type="match status" value="1"/>
</dbReference>
<dbReference type="Proteomes" id="UP000677537">
    <property type="component" value="Unassembled WGS sequence"/>
</dbReference>
<dbReference type="PANTHER" id="PTHR43245">
    <property type="entry name" value="BIFUNCTIONAL POLYMYXIN RESISTANCE PROTEIN ARNA"/>
    <property type="match status" value="1"/>
</dbReference>
<sequence length="328" mass="34855">MATFLVTGGCGFIGSHLCAALRARGHGVRVLDDLSSGSEANLAPGSKFLLGDVCQPMALREALAGVDGCFHLAAIASVQRGEKDWLGTHRTNLSATVALLEAARASRIPVVYASSAAVYGANGNLPLHEDSTVQPLSAYGADKLGCELHARVAGHVHGIPTMGLRFFNVFGPRQDPASPYSGVISIFCDRLLRKEALDVFGDGQQTRDFIFVEDVVRALIAAMRQVNVAAPVLNICTGNGTSVLQLAYLVAELCGVRAEINHRPARAGEVRHSIGLPLRARERLGLGSTMAIRDGLEATLTWMREGRPGLAPTSRSSVNGRTPIWQGR</sequence>
<evidence type="ECO:0000256" key="1">
    <source>
        <dbReference type="SAM" id="MobiDB-lite"/>
    </source>
</evidence>
<feature type="region of interest" description="Disordered" evidence="1">
    <location>
        <begin position="307"/>
        <end position="328"/>
    </location>
</feature>
<dbReference type="InterPro" id="IPR036291">
    <property type="entry name" value="NAD(P)-bd_dom_sf"/>
</dbReference>
<dbReference type="AlphaFoldDB" id="A0A940SAE4"/>
<evidence type="ECO:0000313" key="3">
    <source>
        <dbReference type="EMBL" id="MBP0496107.1"/>
    </source>
</evidence>
<feature type="domain" description="NAD-dependent epimerase/dehydratase" evidence="2">
    <location>
        <begin position="5"/>
        <end position="235"/>
    </location>
</feature>
<dbReference type="PANTHER" id="PTHR43245:SF13">
    <property type="entry name" value="UDP-D-APIOSE_UDP-D-XYLOSE SYNTHASE 2"/>
    <property type="match status" value="1"/>
</dbReference>
<evidence type="ECO:0000313" key="4">
    <source>
        <dbReference type="Proteomes" id="UP000677537"/>
    </source>
</evidence>
<gene>
    <name evidence="3" type="ORF">J5Y10_25215</name>
</gene>
<dbReference type="Gene3D" id="3.40.50.720">
    <property type="entry name" value="NAD(P)-binding Rossmann-like Domain"/>
    <property type="match status" value="1"/>
</dbReference>
<dbReference type="InterPro" id="IPR001509">
    <property type="entry name" value="Epimerase_deHydtase"/>
</dbReference>
<evidence type="ECO:0000259" key="2">
    <source>
        <dbReference type="Pfam" id="PF01370"/>
    </source>
</evidence>